<feature type="domain" description="UBP-type" evidence="21">
    <location>
        <begin position="2"/>
        <end position="108"/>
    </location>
</feature>
<dbReference type="PROSITE" id="PS50235">
    <property type="entry name" value="USP_3"/>
    <property type="match status" value="1"/>
</dbReference>
<gene>
    <name evidence="22" type="ORF">DEBURN_LOCUS535</name>
</gene>
<dbReference type="AlphaFoldDB" id="A0A9N8YMI4"/>
<dbReference type="PROSITE" id="PS00973">
    <property type="entry name" value="USP_2"/>
    <property type="match status" value="1"/>
</dbReference>
<evidence type="ECO:0000256" key="12">
    <source>
        <dbReference type="ARBA" id="ARBA00022833"/>
    </source>
</evidence>
<dbReference type="GO" id="GO:0006508">
    <property type="term" value="P:proteolysis"/>
    <property type="evidence" value="ECO:0007669"/>
    <property type="project" value="UniProtKB-KW"/>
</dbReference>
<dbReference type="Pfam" id="PF00627">
    <property type="entry name" value="UBA"/>
    <property type="match status" value="2"/>
</dbReference>
<dbReference type="Proteomes" id="UP000789706">
    <property type="component" value="Unassembled WGS sequence"/>
</dbReference>
<dbReference type="GO" id="GO:0016579">
    <property type="term" value="P:protein deubiquitination"/>
    <property type="evidence" value="ECO:0007669"/>
    <property type="project" value="InterPro"/>
</dbReference>
<evidence type="ECO:0000259" key="20">
    <source>
        <dbReference type="PROSITE" id="PS50235"/>
    </source>
</evidence>
<evidence type="ECO:0000256" key="10">
    <source>
        <dbReference type="ARBA" id="ARBA00022801"/>
    </source>
</evidence>
<evidence type="ECO:0000256" key="4">
    <source>
        <dbReference type="ARBA" id="ARBA00014611"/>
    </source>
</evidence>
<evidence type="ECO:0000256" key="3">
    <source>
        <dbReference type="ARBA" id="ARBA00012759"/>
    </source>
</evidence>
<dbReference type="GO" id="GO:0005634">
    <property type="term" value="C:nucleus"/>
    <property type="evidence" value="ECO:0007669"/>
    <property type="project" value="TreeGrafter"/>
</dbReference>
<dbReference type="Gene3D" id="3.30.40.10">
    <property type="entry name" value="Zinc/RING finger domain, C3HC4 (zinc finger)"/>
    <property type="match status" value="2"/>
</dbReference>
<dbReference type="CDD" id="cd14385">
    <property type="entry name" value="UBA1_spUBP14_like"/>
    <property type="match status" value="1"/>
</dbReference>
<evidence type="ECO:0000259" key="19">
    <source>
        <dbReference type="PROSITE" id="PS50030"/>
    </source>
</evidence>
<evidence type="ECO:0000256" key="18">
    <source>
        <dbReference type="PROSITE-ProRule" id="PRU00502"/>
    </source>
</evidence>
<dbReference type="InterPro" id="IPR001394">
    <property type="entry name" value="Peptidase_C19_UCH"/>
</dbReference>
<dbReference type="InterPro" id="IPR038765">
    <property type="entry name" value="Papain-like_cys_pep_sf"/>
</dbReference>
<name>A0A9N8YMI4_9GLOM</name>
<dbReference type="InterPro" id="IPR001607">
    <property type="entry name" value="Znf_UBP"/>
</dbReference>
<keyword evidence="23" id="KW-1185">Reference proteome</keyword>
<dbReference type="InterPro" id="IPR041432">
    <property type="entry name" value="UBP13_Znf-UBP_var"/>
</dbReference>
<evidence type="ECO:0000259" key="21">
    <source>
        <dbReference type="PROSITE" id="PS50271"/>
    </source>
</evidence>
<keyword evidence="11" id="KW-0788">Thiol protease</keyword>
<dbReference type="EMBL" id="CAJVPK010000018">
    <property type="protein sequence ID" value="CAG8433686.1"/>
    <property type="molecule type" value="Genomic_DNA"/>
</dbReference>
<evidence type="ECO:0000256" key="6">
    <source>
        <dbReference type="ARBA" id="ARBA00022723"/>
    </source>
</evidence>
<evidence type="ECO:0000256" key="2">
    <source>
        <dbReference type="ARBA" id="ARBA00009085"/>
    </source>
</evidence>
<feature type="domain" description="USP" evidence="20">
    <location>
        <begin position="307"/>
        <end position="768"/>
    </location>
</feature>
<feature type="active site" description="Proton acceptor" evidence="16">
    <location>
        <position position="731"/>
    </location>
</feature>
<evidence type="ECO:0000256" key="1">
    <source>
        <dbReference type="ARBA" id="ARBA00000707"/>
    </source>
</evidence>
<keyword evidence="10" id="KW-0378">Hydrolase</keyword>
<dbReference type="Gene3D" id="1.10.8.10">
    <property type="entry name" value="DNA helicase RuvA subunit, C-terminal domain"/>
    <property type="match status" value="2"/>
</dbReference>
<dbReference type="FunFam" id="3.30.40.10:FF:000396">
    <property type="entry name" value="Ubiquitin carboxyl-terminal hydrolase"/>
    <property type="match status" value="1"/>
</dbReference>
<keyword evidence="12 17" id="KW-0862">Zinc</keyword>
<evidence type="ECO:0000313" key="23">
    <source>
        <dbReference type="Proteomes" id="UP000789706"/>
    </source>
</evidence>
<dbReference type="GO" id="GO:0004843">
    <property type="term" value="F:cysteine-type deubiquitinase activity"/>
    <property type="evidence" value="ECO:0007669"/>
    <property type="project" value="UniProtKB-EC"/>
</dbReference>
<dbReference type="PANTHER" id="PTHR24006:SF664">
    <property type="entry name" value="UBIQUITIN CARBOXYL-TERMINAL HYDROLASE"/>
    <property type="match status" value="1"/>
</dbReference>
<dbReference type="Pfam" id="PF17807">
    <property type="entry name" value="zf-UBP_var"/>
    <property type="match status" value="1"/>
</dbReference>
<dbReference type="InterPro" id="IPR050164">
    <property type="entry name" value="Peptidase_C19"/>
</dbReference>
<dbReference type="CDD" id="cd14297">
    <property type="entry name" value="UBA2_spUBP14_like"/>
    <property type="match status" value="1"/>
</dbReference>
<evidence type="ECO:0000313" key="22">
    <source>
        <dbReference type="EMBL" id="CAG8433686.1"/>
    </source>
</evidence>
<dbReference type="PROSITE" id="PS50271">
    <property type="entry name" value="ZF_UBP"/>
    <property type="match status" value="2"/>
</dbReference>
<sequence>MAVCPHVSSIKIPSATTLVYKEECTLCFDSQNLAPGIEVCLTCFNAGCNSPERQHARTHYGQTNHPLVLIILRLIKDKPKRVDENEEPPQKISKLAIVPEDEEKKYEYVTYVKCYSCGGIEVEKTIGELPLVIDAVMNSVSAARKSEIKAWEEEITECEHARNLIQDSPKELESKALAHCNNCELKENLWICLVCGNLGCGRQQFGGVGGNGHGLAHFENTSHPISCKLGTITPEGSADIYCYLCNDSKLDPFLENHLSNFGINVKSQQKTEKNMTELQIEENLKYDFSMVTEDGKELEPLFGPGYTGIKNLGNSCYMGSVLQSVFSLDSFQKRYYPTSLEHQISCLDPANCIQCQLYKIADGLLSGRYSQPIQPVDEEKTNRGQEGIAPNMFKALIGKDHSEFSTMRQQDAFEFLQHLITTIERKEHNNPEKDPTRAFKFTAKQRLQCLECKRVRYQTTTESHISIPVPTKTIQTDSGEEIYEPVTFEQCLESFAGDAIIEYSCPACKRKTNAATNTRFVTFPEVLVVHTRRFDFENWVSRKISVPIIFSQDLINLDKYIAPEQPENEELLPDEPSSSGESISVDEMDLNQLLLMGFPENRCKKALITTGNIGSEVAMNWLFEHMDDPDIDSPIVTGGSTSTNQQVPSESDIVQLTEMGFQVAQVKKALAETNNNVERAVEWLFSHPEDFTESFSEQENINNTFGDSSFPANYQLQSIISHKGTSVHCGHYVAHVFKDQKWVLFNDDKVVNSQPPLEEAYVYILKRIPA</sequence>
<keyword evidence="8 18" id="KW-0863">Zinc-finger</keyword>
<feature type="domain" description="UBA" evidence="19">
    <location>
        <begin position="584"/>
        <end position="625"/>
    </location>
</feature>
<evidence type="ECO:0000256" key="8">
    <source>
        <dbReference type="ARBA" id="ARBA00022771"/>
    </source>
</evidence>
<dbReference type="Pfam" id="PF02148">
    <property type="entry name" value="zf-UBP"/>
    <property type="match status" value="1"/>
</dbReference>
<comment type="caution">
    <text evidence="22">The sequence shown here is derived from an EMBL/GenBank/DDBJ whole genome shotgun (WGS) entry which is preliminary data.</text>
</comment>
<dbReference type="InterPro" id="IPR015940">
    <property type="entry name" value="UBA"/>
</dbReference>
<dbReference type="InterPro" id="IPR018200">
    <property type="entry name" value="USP_CS"/>
</dbReference>
<evidence type="ECO:0000256" key="15">
    <source>
        <dbReference type="ARBA" id="ARBA00032096"/>
    </source>
</evidence>
<dbReference type="FunFam" id="1.10.8.10:FF:000086">
    <property type="entry name" value="Ubiquitin carboxyl-terminal hydrolase"/>
    <property type="match status" value="1"/>
</dbReference>
<dbReference type="OrthoDB" id="361536at2759"/>
<evidence type="ECO:0000256" key="5">
    <source>
        <dbReference type="ARBA" id="ARBA00022670"/>
    </source>
</evidence>
<comment type="similarity">
    <text evidence="2">Belongs to the peptidase C19 family.</text>
</comment>
<feature type="binding site" evidence="17">
    <location>
        <position position="200"/>
    </location>
    <ligand>
        <name>Zn(2+)</name>
        <dbReference type="ChEBI" id="CHEBI:29105"/>
    </ligand>
</feature>
<dbReference type="SUPFAM" id="SSF46934">
    <property type="entry name" value="UBA-like"/>
    <property type="match status" value="1"/>
</dbReference>
<keyword evidence="7" id="KW-0677">Repeat</keyword>
<feature type="binding site" evidence="17">
    <location>
        <position position="213"/>
    </location>
    <ligand>
        <name>Zn(2+)</name>
        <dbReference type="ChEBI" id="CHEBI:29105"/>
    </ligand>
</feature>
<dbReference type="PROSITE" id="PS50030">
    <property type="entry name" value="UBA"/>
    <property type="match status" value="2"/>
</dbReference>
<keyword evidence="6 17" id="KW-0479">Metal-binding</keyword>
<dbReference type="PIRSF" id="PIRSF016308">
    <property type="entry name" value="UBP"/>
    <property type="match status" value="1"/>
</dbReference>
<evidence type="ECO:0000256" key="14">
    <source>
        <dbReference type="ARBA" id="ARBA00029889"/>
    </source>
</evidence>
<feature type="binding site" evidence="17">
    <location>
        <position position="180"/>
    </location>
    <ligand>
        <name>Zn(2+)</name>
        <dbReference type="ChEBI" id="CHEBI:29105"/>
    </ligand>
</feature>
<dbReference type="InterPro" id="IPR028889">
    <property type="entry name" value="USP"/>
</dbReference>
<feature type="domain" description="UBA" evidence="19">
    <location>
        <begin position="646"/>
        <end position="687"/>
    </location>
</feature>
<dbReference type="Gene3D" id="3.90.70.10">
    <property type="entry name" value="Cysteine proteinases"/>
    <property type="match status" value="1"/>
</dbReference>
<dbReference type="InterPro" id="IPR009060">
    <property type="entry name" value="UBA-like_sf"/>
</dbReference>
<evidence type="ECO:0000256" key="9">
    <source>
        <dbReference type="ARBA" id="ARBA00022786"/>
    </source>
</evidence>
<dbReference type="Pfam" id="PF00443">
    <property type="entry name" value="UCH"/>
    <property type="match status" value="1"/>
</dbReference>
<feature type="domain" description="UBP-type" evidence="21">
    <location>
        <begin position="156"/>
        <end position="265"/>
    </location>
</feature>
<comment type="catalytic activity">
    <reaction evidence="1">
        <text>Thiol-dependent hydrolysis of ester, thioester, amide, peptide and isopeptide bonds formed by the C-terminal Gly of ubiquitin (a 76-residue protein attached to proteins as an intracellular targeting signal).</text>
        <dbReference type="EC" id="3.4.19.12"/>
    </reaction>
</comment>
<dbReference type="GO" id="GO:0008270">
    <property type="term" value="F:zinc ion binding"/>
    <property type="evidence" value="ECO:0007669"/>
    <property type="project" value="UniProtKB-KW"/>
</dbReference>
<dbReference type="FunFam" id="3.30.40.10:FF:000587">
    <property type="entry name" value="Ubiquitin carboxyl-terminal hydrolase"/>
    <property type="match status" value="1"/>
</dbReference>
<accession>A0A9N8YMI4</accession>
<dbReference type="EC" id="3.4.19.12" evidence="3"/>
<dbReference type="GO" id="GO:0005829">
    <property type="term" value="C:cytosol"/>
    <property type="evidence" value="ECO:0007669"/>
    <property type="project" value="TreeGrafter"/>
</dbReference>
<feature type="binding site" evidence="17">
    <location>
        <position position="183"/>
    </location>
    <ligand>
        <name>Zn(2+)</name>
        <dbReference type="ChEBI" id="CHEBI:29105"/>
    </ligand>
</feature>
<dbReference type="PANTHER" id="PTHR24006">
    <property type="entry name" value="UBIQUITIN CARBOXYL-TERMINAL HYDROLASE"/>
    <property type="match status" value="1"/>
</dbReference>
<organism evidence="22 23">
    <name type="scientific">Diversispora eburnea</name>
    <dbReference type="NCBI Taxonomy" id="1213867"/>
    <lineage>
        <taxon>Eukaryota</taxon>
        <taxon>Fungi</taxon>
        <taxon>Fungi incertae sedis</taxon>
        <taxon>Mucoromycota</taxon>
        <taxon>Glomeromycotina</taxon>
        <taxon>Glomeromycetes</taxon>
        <taxon>Diversisporales</taxon>
        <taxon>Diversisporaceae</taxon>
        <taxon>Diversispora</taxon>
    </lineage>
</organism>
<keyword evidence="5" id="KW-0645">Protease</keyword>
<reference evidence="22" key="1">
    <citation type="submission" date="2021-06" db="EMBL/GenBank/DDBJ databases">
        <authorList>
            <person name="Kallberg Y."/>
            <person name="Tangrot J."/>
            <person name="Rosling A."/>
        </authorList>
    </citation>
    <scope>NUCLEOTIDE SEQUENCE</scope>
    <source>
        <strain evidence="22">AZ414A</strain>
    </source>
</reference>
<evidence type="ECO:0000256" key="13">
    <source>
        <dbReference type="ARBA" id="ARBA00029877"/>
    </source>
</evidence>
<dbReference type="InterPro" id="IPR013083">
    <property type="entry name" value="Znf_RING/FYVE/PHD"/>
</dbReference>
<keyword evidence="9" id="KW-0833">Ubl conjugation pathway</keyword>
<evidence type="ECO:0000256" key="16">
    <source>
        <dbReference type="PIRSR" id="PIRSR016308-1"/>
    </source>
</evidence>
<dbReference type="SMART" id="SM00165">
    <property type="entry name" value="UBA"/>
    <property type="match status" value="2"/>
</dbReference>
<dbReference type="SUPFAM" id="SSF54001">
    <property type="entry name" value="Cysteine proteinases"/>
    <property type="match status" value="1"/>
</dbReference>
<dbReference type="InterPro" id="IPR016652">
    <property type="entry name" value="Ubiquitinyl_hydrolase"/>
</dbReference>
<dbReference type="CDD" id="cd02658">
    <property type="entry name" value="Peptidase_C19B"/>
    <property type="match status" value="1"/>
</dbReference>
<evidence type="ECO:0000256" key="11">
    <source>
        <dbReference type="ARBA" id="ARBA00022807"/>
    </source>
</evidence>
<evidence type="ECO:0000256" key="17">
    <source>
        <dbReference type="PIRSR" id="PIRSR016308-3"/>
    </source>
</evidence>
<protein>
    <recommendedName>
        <fullName evidence="4">Ubiquitin carboxyl-terminal hydrolase 14</fullName>
        <ecNumber evidence="3">3.4.19.12</ecNumber>
    </recommendedName>
    <alternativeName>
        <fullName evidence="13">Deubiquitinating enzyme 14</fullName>
    </alternativeName>
    <alternativeName>
        <fullName evidence="14">Ubiquitin thioesterase 14</fullName>
    </alternativeName>
    <alternativeName>
        <fullName evidence="15">Ubiquitin-specific-processing protease 14</fullName>
    </alternativeName>
</protein>
<dbReference type="SMART" id="SM00290">
    <property type="entry name" value="ZnF_UBP"/>
    <property type="match status" value="2"/>
</dbReference>
<dbReference type="SUPFAM" id="SSF57850">
    <property type="entry name" value="RING/U-box"/>
    <property type="match status" value="2"/>
</dbReference>
<feature type="active site" description="Nucleophile" evidence="16">
    <location>
        <position position="316"/>
    </location>
</feature>
<evidence type="ECO:0000256" key="7">
    <source>
        <dbReference type="ARBA" id="ARBA00022737"/>
    </source>
</evidence>
<proteinExistence type="inferred from homology"/>